<evidence type="ECO:0000313" key="2">
    <source>
        <dbReference type="EMBL" id="CAG7607744.1"/>
    </source>
</evidence>
<evidence type="ECO:0000313" key="3">
    <source>
        <dbReference type="Proteomes" id="UP000693672"/>
    </source>
</evidence>
<organism evidence="2 3">
    <name type="scientific">Paenibacillus solanacearum</name>
    <dbReference type="NCBI Taxonomy" id="2048548"/>
    <lineage>
        <taxon>Bacteria</taxon>
        <taxon>Bacillati</taxon>
        <taxon>Bacillota</taxon>
        <taxon>Bacilli</taxon>
        <taxon>Bacillales</taxon>
        <taxon>Paenibacillaceae</taxon>
        <taxon>Paenibacillus</taxon>
    </lineage>
</organism>
<feature type="chain" id="PRO_5038886352" description="Extracellular solute-binding protein" evidence="1">
    <location>
        <begin position="22"/>
        <end position="438"/>
    </location>
</feature>
<evidence type="ECO:0000256" key="1">
    <source>
        <dbReference type="SAM" id="SignalP"/>
    </source>
</evidence>
<dbReference type="AlphaFoldDB" id="A0A916NGI1"/>
<dbReference type="PANTHER" id="PTHR43649:SF12">
    <property type="entry name" value="DIACETYLCHITOBIOSE BINDING PROTEIN DASA"/>
    <property type="match status" value="1"/>
</dbReference>
<sequence length="438" mass="48772">MTLAVSMAVAAASALSGCGNANNGGEAAGQKNVAADTAESAKAVDTTPVTLKFAVHLPINDEFKKLYIEPVQKKYPHITLELFSASSFAAYDKLIAAGELPDLYISFNGNMPGLKERGINEDMTALFERKKIDLKRFQPNFLDDIKYAATEKGELYGLPIETGFHALFYNKEIFDKFGVPYPKDGMLMEDALELARKLTRVQDGVQYRGWDMGSVVRMAQPLGMEYIDRKTQKAIMTSDGWKRAFEIGKQIYEIPGNAPSSNGDKNGTKGFMTDRTIAMLNQTNIFSQLKEAEKTGLQWDVAQHPYYKEKPNTYGNSTVYMVGVAPTSKYKDQALQVIEVMTSDEVQMNVSRAGRISPLVNEQVQKAFGQGDESLKNKHVAGILKSKPVKYPIYLFREIAEPMTEKKFNAFLSGKEDVNTTLRELDEEINKAIAIEKK</sequence>
<proteinExistence type="predicted"/>
<accession>A0A916NGI1</accession>
<reference evidence="2" key="1">
    <citation type="submission" date="2021-06" db="EMBL/GenBank/DDBJ databases">
        <authorList>
            <person name="Criscuolo A."/>
        </authorList>
    </citation>
    <scope>NUCLEOTIDE SEQUENCE</scope>
    <source>
        <strain evidence="2">CIP111600</strain>
    </source>
</reference>
<dbReference type="EMBL" id="CAJVAS010000003">
    <property type="protein sequence ID" value="CAG7607744.1"/>
    <property type="molecule type" value="Genomic_DNA"/>
</dbReference>
<name>A0A916NGI1_9BACL</name>
<dbReference type="Pfam" id="PF13416">
    <property type="entry name" value="SBP_bac_8"/>
    <property type="match status" value="1"/>
</dbReference>
<dbReference type="Proteomes" id="UP000693672">
    <property type="component" value="Unassembled WGS sequence"/>
</dbReference>
<dbReference type="InterPro" id="IPR050490">
    <property type="entry name" value="Bact_solute-bd_prot1"/>
</dbReference>
<keyword evidence="3" id="KW-1185">Reference proteome</keyword>
<dbReference type="PANTHER" id="PTHR43649">
    <property type="entry name" value="ARABINOSE-BINDING PROTEIN-RELATED"/>
    <property type="match status" value="1"/>
</dbReference>
<comment type="caution">
    <text evidence="2">The sequence shown here is derived from an EMBL/GenBank/DDBJ whole genome shotgun (WGS) entry which is preliminary data.</text>
</comment>
<dbReference type="InterPro" id="IPR006059">
    <property type="entry name" value="SBP"/>
</dbReference>
<evidence type="ECO:0008006" key="4">
    <source>
        <dbReference type="Google" id="ProtNLM"/>
    </source>
</evidence>
<protein>
    <recommendedName>
        <fullName evidence="4">Extracellular solute-binding protein</fullName>
    </recommendedName>
</protein>
<feature type="signal peptide" evidence="1">
    <location>
        <begin position="1"/>
        <end position="21"/>
    </location>
</feature>
<keyword evidence="1" id="KW-0732">Signal</keyword>
<gene>
    <name evidence="2" type="ORF">PAESOLCIP111_00990</name>
</gene>